<dbReference type="AlphaFoldDB" id="A0A2I1DC18"/>
<proteinExistence type="predicted"/>
<dbReference type="VEuPathDB" id="FungiDB:P168DRAFT_96080"/>
<gene>
    <name evidence="2" type="ORF">P168DRAFT_96080</name>
</gene>
<feature type="region of interest" description="Disordered" evidence="1">
    <location>
        <begin position="1"/>
        <end position="23"/>
    </location>
</feature>
<dbReference type="EMBL" id="MSFM01000002">
    <property type="protein sequence ID" value="PKY07432.1"/>
    <property type="molecule type" value="Genomic_DNA"/>
</dbReference>
<accession>A0A2I1DC18</accession>
<evidence type="ECO:0000256" key="1">
    <source>
        <dbReference type="SAM" id="MobiDB-lite"/>
    </source>
</evidence>
<comment type="caution">
    <text evidence="2">The sequence shown here is derived from an EMBL/GenBank/DDBJ whole genome shotgun (WGS) entry which is preliminary data.</text>
</comment>
<dbReference type="OrthoDB" id="10459896at2759"/>
<organism evidence="2 3">
    <name type="scientific">Aspergillus campestris (strain IBT 28561)</name>
    <dbReference type="NCBI Taxonomy" id="1392248"/>
    <lineage>
        <taxon>Eukaryota</taxon>
        <taxon>Fungi</taxon>
        <taxon>Dikarya</taxon>
        <taxon>Ascomycota</taxon>
        <taxon>Pezizomycotina</taxon>
        <taxon>Eurotiomycetes</taxon>
        <taxon>Eurotiomycetidae</taxon>
        <taxon>Eurotiales</taxon>
        <taxon>Aspergillaceae</taxon>
        <taxon>Aspergillus</taxon>
        <taxon>Aspergillus subgen. Circumdati</taxon>
    </lineage>
</organism>
<dbReference type="RefSeq" id="XP_024696026.1">
    <property type="nucleotide sequence ID" value="XM_024842242.1"/>
</dbReference>
<reference evidence="2" key="1">
    <citation type="submission" date="2016-12" db="EMBL/GenBank/DDBJ databases">
        <title>The genomes of Aspergillus section Nigri reveals drivers in fungal speciation.</title>
        <authorList>
            <consortium name="DOE Joint Genome Institute"/>
            <person name="Vesth T.C."/>
            <person name="Nybo J."/>
            <person name="Theobald S."/>
            <person name="Brandl J."/>
            <person name="Frisvad J.C."/>
            <person name="Nielsen K.F."/>
            <person name="Lyhne E.K."/>
            <person name="Kogle M.E."/>
            <person name="Kuo A."/>
            <person name="Riley R."/>
            <person name="Clum A."/>
            <person name="Nolan M."/>
            <person name="Lipzen A."/>
            <person name="Salamov A."/>
            <person name="Henrissat B."/>
            <person name="Wiebenga A."/>
            <person name="De vries R.P."/>
            <person name="Grigoriev I.V."/>
            <person name="Mortensen U.H."/>
            <person name="Andersen M.R."/>
            <person name="Baker S.E."/>
        </authorList>
    </citation>
    <scope>NUCLEOTIDE SEQUENCE</scope>
    <source>
        <strain evidence="2">IBT 28561</strain>
    </source>
</reference>
<evidence type="ECO:0000313" key="3">
    <source>
        <dbReference type="Proteomes" id="UP000234254"/>
    </source>
</evidence>
<dbReference type="Proteomes" id="UP000234254">
    <property type="component" value="Unassembled WGS sequence"/>
</dbReference>
<protein>
    <submittedName>
        <fullName evidence="2">Uncharacterized protein</fullName>
    </submittedName>
</protein>
<keyword evidence="3" id="KW-1185">Reference proteome</keyword>
<name>A0A2I1DC18_ASPC2</name>
<sequence>MWLESDRTASNRGCEPGTSGSVTGWRRRQFFRSNCALTQRDVLTARLASANCLVVTSTATVDKEGGHIRANLILGENGLHEVIHGLLFVFLHVITSMRRTRRPRLCLLNCAV</sequence>
<evidence type="ECO:0000313" key="2">
    <source>
        <dbReference type="EMBL" id="PKY07432.1"/>
    </source>
</evidence>
<dbReference type="GeneID" id="36549771"/>